<evidence type="ECO:0000256" key="1">
    <source>
        <dbReference type="ARBA" id="ARBA00004114"/>
    </source>
</evidence>
<organism evidence="7 8">
    <name type="scientific">Anabarilius grahami</name>
    <name type="common">Kanglang fish</name>
    <name type="synonym">Barilius grahami</name>
    <dbReference type="NCBI Taxonomy" id="495550"/>
    <lineage>
        <taxon>Eukaryota</taxon>
        <taxon>Metazoa</taxon>
        <taxon>Chordata</taxon>
        <taxon>Craniata</taxon>
        <taxon>Vertebrata</taxon>
        <taxon>Euteleostomi</taxon>
        <taxon>Actinopterygii</taxon>
        <taxon>Neopterygii</taxon>
        <taxon>Teleostei</taxon>
        <taxon>Ostariophysi</taxon>
        <taxon>Cypriniformes</taxon>
        <taxon>Xenocyprididae</taxon>
        <taxon>Xenocypridinae</taxon>
        <taxon>Xenocypridinae incertae sedis</taxon>
        <taxon>Anabarilius</taxon>
    </lineage>
</organism>
<feature type="domain" description="Protein phosphatase 1 regulatory subunit 35 C-terminal" evidence="6">
    <location>
        <begin position="163"/>
        <end position="305"/>
    </location>
</feature>
<evidence type="ECO:0000313" key="7">
    <source>
        <dbReference type="EMBL" id="ROL01447.1"/>
    </source>
</evidence>
<dbReference type="EMBL" id="RJVU01054669">
    <property type="protein sequence ID" value="ROL01447.1"/>
    <property type="molecule type" value="Genomic_DNA"/>
</dbReference>
<dbReference type="Proteomes" id="UP000281406">
    <property type="component" value="Unassembled WGS sequence"/>
</dbReference>
<dbReference type="GO" id="GO:0019902">
    <property type="term" value="F:phosphatase binding"/>
    <property type="evidence" value="ECO:0007669"/>
    <property type="project" value="InterPro"/>
</dbReference>
<evidence type="ECO:0000313" key="8">
    <source>
        <dbReference type="Proteomes" id="UP000281406"/>
    </source>
</evidence>
<name>A0A3N0Y0P2_ANAGA</name>
<gene>
    <name evidence="7" type="ORF">DPX16_2016</name>
</gene>
<comment type="caution">
    <text evidence="7">The sequence shown here is derived from an EMBL/GenBank/DDBJ whole genome shotgun (WGS) entry which is preliminary data.</text>
</comment>
<reference evidence="7 8" key="1">
    <citation type="submission" date="2018-10" db="EMBL/GenBank/DDBJ databases">
        <title>Genome assembly for a Yunnan-Guizhou Plateau 3E fish, Anabarilius grahami (Regan), and its evolutionary and genetic applications.</title>
        <authorList>
            <person name="Jiang W."/>
        </authorList>
    </citation>
    <scope>NUCLEOTIDE SEQUENCE [LARGE SCALE GENOMIC DNA]</scope>
    <source>
        <strain evidence="7">AG-KIZ</strain>
        <tissue evidence="7">Muscle</tissue>
    </source>
</reference>
<evidence type="ECO:0000256" key="4">
    <source>
        <dbReference type="ARBA" id="ARBA00029452"/>
    </source>
</evidence>
<dbReference type="OrthoDB" id="8942190at2759"/>
<evidence type="ECO:0000256" key="5">
    <source>
        <dbReference type="SAM" id="MobiDB-lite"/>
    </source>
</evidence>
<dbReference type="PANTHER" id="PTHR28625:SF1">
    <property type="entry name" value="PROTEIN PHOSPHATASE 1 REGULATORY SUBUNIT 35"/>
    <property type="match status" value="1"/>
</dbReference>
<feature type="compositionally biased region" description="Basic and acidic residues" evidence="5">
    <location>
        <begin position="133"/>
        <end position="149"/>
    </location>
</feature>
<feature type="region of interest" description="Disordered" evidence="5">
    <location>
        <begin position="95"/>
        <end position="151"/>
    </location>
</feature>
<dbReference type="Pfam" id="PF15503">
    <property type="entry name" value="PPP1R35_C"/>
    <property type="match status" value="1"/>
</dbReference>
<keyword evidence="3" id="KW-0206">Cytoskeleton</keyword>
<dbReference type="InterPro" id="IPR029135">
    <property type="entry name" value="PPP1R35_C"/>
</dbReference>
<dbReference type="InterPro" id="IPR033590">
    <property type="entry name" value="PPP1R35"/>
</dbReference>
<evidence type="ECO:0000256" key="3">
    <source>
        <dbReference type="ARBA" id="ARBA00023212"/>
    </source>
</evidence>
<evidence type="ECO:0000256" key="2">
    <source>
        <dbReference type="ARBA" id="ARBA00022490"/>
    </source>
</evidence>
<protein>
    <submittedName>
        <fullName evidence="7">Protein phosphatase 1 regulatory subunit 35</fullName>
    </submittedName>
</protein>
<keyword evidence="2" id="KW-0963">Cytoplasm</keyword>
<dbReference type="AlphaFoldDB" id="A0A3N0Y0P2"/>
<comment type="similarity">
    <text evidence="4">Belongs to the PPP1R35 family.</text>
</comment>
<evidence type="ECO:0000259" key="6">
    <source>
        <dbReference type="Pfam" id="PF15503"/>
    </source>
</evidence>
<keyword evidence="8" id="KW-1185">Reference proteome</keyword>
<sequence length="312" mass="35081">MLELNETTEEIANERRTPREQRSFYYATVAATALVKRMWGNAALFIILDTFIDLIGLMEMSGEPHVRVAPEPLRFGPVQTTELVCPDLDLSVTLTPERPADRRRRQVRFNVNPQSSGHPVIPEPRNNQARKPQNKDKHGHESDKGRDRVTSGVCDGQLTDGAELNTTLALRAELQEVAEQAFDPEKAVKEKLQSSTLTKNHISAKAAEGLNFPRSQHLYRALVSVSLSRDQLISQALQDRPALAQPTASQTNKFPSPPLEAPDLLPFYSPDKLLRETPLLPGDHIPMPRPRPTPRPAHTTFHLHHLHKLWES</sequence>
<dbReference type="PANTHER" id="PTHR28625">
    <property type="entry name" value="PROTEIN PHOSPHATASE 1 REGULATORY SUBUNIT 35"/>
    <property type="match status" value="1"/>
</dbReference>
<proteinExistence type="inferred from homology"/>
<dbReference type="GO" id="GO:0045724">
    <property type="term" value="P:positive regulation of cilium assembly"/>
    <property type="evidence" value="ECO:0007669"/>
    <property type="project" value="TreeGrafter"/>
</dbReference>
<dbReference type="GO" id="GO:1903724">
    <property type="term" value="P:positive regulation of centriole elongation"/>
    <property type="evidence" value="ECO:0007669"/>
    <property type="project" value="TreeGrafter"/>
</dbReference>
<dbReference type="GO" id="GO:0005814">
    <property type="term" value="C:centriole"/>
    <property type="evidence" value="ECO:0007669"/>
    <property type="project" value="UniProtKB-SubCell"/>
</dbReference>
<accession>A0A3N0Y0P2</accession>
<comment type="subcellular location">
    <subcellularLocation>
        <location evidence="1">Cytoplasm</location>
        <location evidence="1">Cytoskeleton</location>
        <location evidence="1">Microtubule organizing center</location>
        <location evidence="1">Centrosome</location>
        <location evidence="1">Centriole</location>
    </subcellularLocation>
</comment>